<accession>A0ABS8W9N8</accession>
<evidence type="ECO:0000256" key="1">
    <source>
        <dbReference type="ARBA" id="ARBA00006547"/>
    </source>
</evidence>
<comment type="similarity">
    <text evidence="1 2">Belongs to the arylamine N-acetyltransferase family.</text>
</comment>
<organism evidence="3 4">
    <name type="scientific">Motilimonas cestriensis</name>
    <dbReference type="NCBI Taxonomy" id="2742685"/>
    <lineage>
        <taxon>Bacteria</taxon>
        <taxon>Pseudomonadati</taxon>
        <taxon>Pseudomonadota</taxon>
        <taxon>Gammaproteobacteria</taxon>
        <taxon>Alteromonadales</taxon>
        <taxon>Alteromonadales genera incertae sedis</taxon>
        <taxon>Motilimonas</taxon>
    </lineage>
</organism>
<keyword evidence="4" id="KW-1185">Reference proteome</keyword>
<dbReference type="PANTHER" id="PTHR11786">
    <property type="entry name" value="N-HYDROXYARYLAMINE O-ACETYLTRANSFERASE"/>
    <property type="match status" value="1"/>
</dbReference>
<name>A0ABS8W9N8_9GAMM</name>
<dbReference type="InterPro" id="IPR001447">
    <property type="entry name" value="Arylamine_N-AcTrfase"/>
</dbReference>
<dbReference type="PRINTS" id="PR01543">
    <property type="entry name" value="ANATRNSFRASE"/>
</dbReference>
<proteinExistence type="inferred from homology"/>
<dbReference type="InterPro" id="IPR038765">
    <property type="entry name" value="Papain-like_cys_pep_sf"/>
</dbReference>
<comment type="caution">
    <text evidence="3">The sequence shown here is derived from an EMBL/GenBank/DDBJ whole genome shotgun (WGS) entry which is preliminary data.</text>
</comment>
<dbReference type="SUPFAM" id="SSF54001">
    <property type="entry name" value="Cysteine proteinases"/>
    <property type="match status" value="1"/>
</dbReference>
<dbReference type="Gene3D" id="3.30.2140.20">
    <property type="match status" value="1"/>
</dbReference>
<dbReference type="Proteomes" id="UP001201273">
    <property type="component" value="Unassembled WGS sequence"/>
</dbReference>
<dbReference type="InterPro" id="IPR053710">
    <property type="entry name" value="Arylamine_NAT_domain_sf"/>
</dbReference>
<dbReference type="Pfam" id="PF00797">
    <property type="entry name" value="Acetyltransf_2"/>
    <property type="match status" value="1"/>
</dbReference>
<dbReference type="PANTHER" id="PTHR11786:SF0">
    <property type="entry name" value="ARYLAMINE N-ACETYLTRANSFERASE 4-RELATED"/>
    <property type="match status" value="1"/>
</dbReference>
<evidence type="ECO:0000313" key="4">
    <source>
        <dbReference type="Proteomes" id="UP001201273"/>
    </source>
</evidence>
<gene>
    <name evidence="3" type="ORF">K6Y31_12965</name>
</gene>
<sequence length="272" mass="30775">MTLTDIANDYVDNLSLRPVTLDLDFLQRLNRAHLTHYTFNSLSVVLGEDMPLDIVHLHNKIVTRRRGGYCFEHNKLALHVLSKLGFDVRLVLAKVVYNRDIDVPRTHRISLVTLDGDDYLLDVGFGPLGPRHPVKLSTPGIQTQGNEQFRVIKGEHGELGLQVHKDGDFSTLYTFNTHNYSEAECTPPHFYSHKSPEAAFVNNLVIAKKSDNHIESLRNGTWHRTHDGVLTEHTITSAEHLSTVMNEVFDLDIDLASATYLFNRFVLPAVSQ</sequence>
<protein>
    <submittedName>
        <fullName evidence="3">Arylamine N-acetyltransferase</fullName>
    </submittedName>
</protein>
<evidence type="ECO:0000256" key="2">
    <source>
        <dbReference type="RuleBase" id="RU003452"/>
    </source>
</evidence>
<dbReference type="EMBL" id="JAIMJA010000012">
    <property type="protein sequence ID" value="MCE2595724.1"/>
    <property type="molecule type" value="Genomic_DNA"/>
</dbReference>
<reference evidence="3 4" key="1">
    <citation type="journal article" date="2022" name="Environ. Microbiol. Rep.">
        <title>Eco-phylogenetic analyses reveal divergent evolution of vitamin B12 metabolism in the marine bacterial family 'Psychromonadaceae'.</title>
        <authorList>
            <person name="Jin X."/>
            <person name="Yang Y."/>
            <person name="Cao H."/>
            <person name="Gao B."/>
            <person name="Zhao Z."/>
        </authorList>
    </citation>
    <scope>NUCLEOTIDE SEQUENCE [LARGE SCALE GENOMIC DNA]</scope>
    <source>
        <strain evidence="3 4">MKS20</strain>
    </source>
</reference>
<evidence type="ECO:0000313" key="3">
    <source>
        <dbReference type="EMBL" id="MCE2595724.1"/>
    </source>
</evidence>